<evidence type="ECO:0000259" key="3">
    <source>
        <dbReference type="Pfam" id="PF01408"/>
    </source>
</evidence>
<organism evidence="5 6">
    <name type="scientific">Pseudoduganella rivuli</name>
    <dbReference type="NCBI Taxonomy" id="2666085"/>
    <lineage>
        <taxon>Bacteria</taxon>
        <taxon>Pseudomonadati</taxon>
        <taxon>Pseudomonadota</taxon>
        <taxon>Betaproteobacteria</taxon>
        <taxon>Burkholderiales</taxon>
        <taxon>Oxalobacteraceae</taxon>
        <taxon>Telluria group</taxon>
        <taxon>Pseudoduganella</taxon>
    </lineage>
</organism>
<dbReference type="InterPro" id="IPR055170">
    <property type="entry name" value="GFO_IDH_MocA-like_dom"/>
</dbReference>
<gene>
    <name evidence="5" type="ORF">GJ700_33305</name>
</gene>
<dbReference type="PANTHER" id="PTHR22604">
    <property type="entry name" value="OXIDOREDUCTASES"/>
    <property type="match status" value="1"/>
</dbReference>
<dbReference type="PANTHER" id="PTHR22604:SF105">
    <property type="entry name" value="TRANS-1,2-DIHYDROBENZENE-1,2-DIOL DEHYDROGENASE"/>
    <property type="match status" value="1"/>
</dbReference>
<evidence type="ECO:0000259" key="4">
    <source>
        <dbReference type="Pfam" id="PF22725"/>
    </source>
</evidence>
<protein>
    <submittedName>
        <fullName evidence="5">Gfo/Idh/MocA family oxidoreductase</fullName>
    </submittedName>
</protein>
<dbReference type="InterPro" id="IPR000683">
    <property type="entry name" value="Gfo/Idh/MocA-like_OxRdtase_N"/>
</dbReference>
<comment type="similarity">
    <text evidence="1">Belongs to the Gfo/Idh/MocA family.</text>
</comment>
<dbReference type="GO" id="GO:0000166">
    <property type="term" value="F:nucleotide binding"/>
    <property type="evidence" value="ECO:0007669"/>
    <property type="project" value="InterPro"/>
</dbReference>
<dbReference type="Gene3D" id="3.40.50.720">
    <property type="entry name" value="NAD(P)-binding Rossmann-like Domain"/>
    <property type="match status" value="1"/>
</dbReference>
<dbReference type="InterPro" id="IPR036291">
    <property type="entry name" value="NAD(P)-bd_dom_sf"/>
</dbReference>
<feature type="domain" description="GFO/IDH/MocA-like oxidoreductase" evidence="4">
    <location>
        <begin position="133"/>
        <end position="247"/>
    </location>
</feature>
<feature type="domain" description="Gfo/Idh/MocA-like oxidoreductase N-terminal" evidence="3">
    <location>
        <begin position="5"/>
        <end position="121"/>
    </location>
</feature>
<dbReference type="GO" id="GO:0016491">
    <property type="term" value="F:oxidoreductase activity"/>
    <property type="evidence" value="ECO:0007669"/>
    <property type="project" value="UniProtKB-KW"/>
</dbReference>
<keyword evidence="2" id="KW-0560">Oxidoreductase</keyword>
<evidence type="ECO:0000313" key="6">
    <source>
        <dbReference type="Proteomes" id="UP000446768"/>
    </source>
</evidence>
<reference evidence="5 6" key="1">
    <citation type="submission" date="2019-11" db="EMBL/GenBank/DDBJ databases">
        <title>Novel species isolated from a subtropical stream in China.</title>
        <authorList>
            <person name="Lu H."/>
        </authorList>
    </citation>
    <scope>NUCLEOTIDE SEQUENCE [LARGE SCALE GENOMIC DNA]</scope>
    <source>
        <strain evidence="5 6">FT92W</strain>
    </source>
</reference>
<evidence type="ECO:0000256" key="1">
    <source>
        <dbReference type="ARBA" id="ARBA00010928"/>
    </source>
</evidence>
<proteinExistence type="inferred from homology"/>
<evidence type="ECO:0000313" key="5">
    <source>
        <dbReference type="EMBL" id="MRV76602.1"/>
    </source>
</evidence>
<dbReference type="AlphaFoldDB" id="A0A7X2IUZ0"/>
<dbReference type="Pfam" id="PF01408">
    <property type="entry name" value="GFO_IDH_MocA"/>
    <property type="match status" value="1"/>
</dbReference>
<comment type="caution">
    <text evidence="5">The sequence shown here is derived from an EMBL/GenBank/DDBJ whole genome shotgun (WGS) entry which is preliminary data.</text>
</comment>
<name>A0A7X2IUZ0_9BURK</name>
<keyword evidence="6" id="KW-1185">Reference proteome</keyword>
<evidence type="ECO:0000256" key="2">
    <source>
        <dbReference type="ARBA" id="ARBA00023002"/>
    </source>
</evidence>
<dbReference type="Gene3D" id="3.30.360.10">
    <property type="entry name" value="Dihydrodipicolinate Reductase, domain 2"/>
    <property type="match status" value="1"/>
</dbReference>
<dbReference type="Pfam" id="PF22725">
    <property type="entry name" value="GFO_IDH_MocA_C3"/>
    <property type="match status" value="1"/>
</dbReference>
<accession>A0A7X2IUZ0</accession>
<dbReference type="InterPro" id="IPR050984">
    <property type="entry name" value="Gfo/Idh/MocA_domain"/>
</dbReference>
<dbReference type="RefSeq" id="WP_154382266.1">
    <property type="nucleotide sequence ID" value="NZ_WKJJ01000036.1"/>
</dbReference>
<dbReference type="EMBL" id="WKJJ01000036">
    <property type="protein sequence ID" value="MRV76602.1"/>
    <property type="molecule type" value="Genomic_DNA"/>
</dbReference>
<dbReference type="SUPFAM" id="SSF51735">
    <property type="entry name" value="NAD(P)-binding Rossmann-fold domains"/>
    <property type="match status" value="1"/>
</dbReference>
<sequence>MEKIIRWGILGTGKIAKAMAHGLRDTPGAELVAVASRTAASAARFGAEFGVARCHGSYQALADDPEVDVVYIATPHPMHHENALMCLNGGKALLVEKAFTLTRREAEHIAALAQEKKLFVMEAMWSRFLPAILEAKRLLDSGAIGIPGSLTADFGFAAVLDPEHRLFNPELGGGSLLDLGIYPLSLAAYFLGPVADVKAVGELTATGVDMQASFVLRHESGALSSCGSSLRAHTPNELTISGSKGFLRLNTRFYATESLTLGLNDGSKRELSAPRIGNGYAHEALEVNRCLREGLLESPVMPLAETVALMGWLDTMREQVGVRYAADA</sequence>
<dbReference type="Proteomes" id="UP000446768">
    <property type="component" value="Unassembled WGS sequence"/>
</dbReference>
<dbReference type="SUPFAM" id="SSF55347">
    <property type="entry name" value="Glyceraldehyde-3-phosphate dehydrogenase-like, C-terminal domain"/>
    <property type="match status" value="1"/>
</dbReference>